<keyword evidence="6 7" id="KW-0472">Membrane</keyword>
<feature type="transmembrane region" description="Helical" evidence="7">
    <location>
        <begin position="12"/>
        <end position="34"/>
    </location>
</feature>
<feature type="transmembrane region" description="Helical" evidence="7">
    <location>
        <begin position="392"/>
        <end position="410"/>
    </location>
</feature>
<dbReference type="OrthoDB" id="6493944at2759"/>
<evidence type="ECO:0000256" key="1">
    <source>
        <dbReference type="ARBA" id="ARBA00004141"/>
    </source>
</evidence>
<dbReference type="CDD" id="cd01115">
    <property type="entry name" value="SLC13_permease"/>
    <property type="match status" value="1"/>
</dbReference>
<evidence type="ECO:0000256" key="2">
    <source>
        <dbReference type="ARBA" id="ARBA00006772"/>
    </source>
</evidence>
<evidence type="ECO:0000313" key="8">
    <source>
        <dbReference type="Proteomes" id="UP000085678"/>
    </source>
</evidence>
<dbReference type="GO" id="GO:0005886">
    <property type="term" value="C:plasma membrane"/>
    <property type="evidence" value="ECO:0007669"/>
    <property type="project" value="TreeGrafter"/>
</dbReference>
<feature type="transmembrane region" description="Helical" evidence="7">
    <location>
        <begin position="565"/>
        <end position="592"/>
    </location>
</feature>
<dbReference type="Proteomes" id="UP000085678">
    <property type="component" value="Unplaced"/>
</dbReference>
<proteinExistence type="inferred from homology"/>
<dbReference type="InParanoid" id="A0A2R2MSV0"/>
<dbReference type="InterPro" id="IPR031312">
    <property type="entry name" value="Na/sul_symport_CS"/>
</dbReference>
<reference evidence="9" key="1">
    <citation type="journal article" date="2015" name="Nat. Commun.">
        <title>The Lingula genome provides insights into brachiopod evolution and the origin of phosphate biomineralization.</title>
        <authorList>
            <person name="Luo Y.J."/>
            <person name="Takeuchi T."/>
            <person name="Koyanagi R."/>
            <person name="Yamada L."/>
            <person name="Kanda M."/>
            <person name="Khalturina M."/>
            <person name="Fujie M."/>
            <person name="Yamasaki S.I."/>
            <person name="Endo K."/>
            <person name="Satoh N."/>
        </authorList>
    </citation>
    <scope>NUCLEOTIDE SEQUENCE</scope>
</reference>
<dbReference type="InterPro" id="IPR001898">
    <property type="entry name" value="SLC13A/DASS"/>
</dbReference>
<dbReference type="KEGG" id="lak:106150995"/>
<comment type="similarity">
    <text evidence="2">Belongs to the SLC13A/DASS transporter (TC 2.A.47) family. NADC subfamily.</text>
</comment>
<dbReference type="PANTHER" id="PTHR10283:SF82">
    <property type="entry name" value="SOLUTE CARRIER FAMILY 13 MEMBER 2"/>
    <property type="match status" value="1"/>
</dbReference>
<dbReference type="Pfam" id="PF00939">
    <property type="entry name" value="Na_sulph_symp"/>
    <property type="match status" value="1"/>
</dbReference>
<reference evidence="9" key="2">
    <citation type="submission" date="2025-08" db="UniProtKB">
        <authorList>
            <consortium name="RefSeq"/>
        </authorList>
    </citation>
    <scope>IDENTIFICATION</scope>
</reference>
<evidence type="ECO:0000256" key="5">
    <source>
        <dbReference type="ARBA" id="ARBA00022989"/>
    </source>
</evidence>
<dbReference type="RefSeq" id="XP_023933336.1">
    <property type="nucleotide sequence ID" value="XM_024077568.1"/>
</dbReference>
<dbReference type="GeneID" id="106150995"/>
<keyword evidence="8" id="KW-1185">Reference proteome</keyword>
<feature type="transmembrane region" description="Helical" evidence="7">
    <location>
        <begin position="444"/>
        <end position="461"/>
    </location>
</feature>
<evidence type="ECO:0000256" key="4">
    <source>
        <dbReference type="ARBA" id="ARBA00022692"/>
    </source>
</evidence>
<feature type="transmembrane region" description="Helical" evidence="7">
    <location>
        <begin position="126"/>
        <end position="143"/>
    </location>
</feature>
<feature type="transmembrane region" description="Helical" evidence="7">
    <location>
        <begin position="291"/>
        <end position="313"/>
    </location>
</feature>
<evidence type="ECO:0000256" key="6">
    <source>
        <dbReference type="ARBA" id="ARBA00023136"/>
    </source>
</evidence>
<feature type="transmembrane region" description="Helical" evidence="7">
    <location>
        <begin position="89"/>
        <end position="106"/>
    </location>
</feature>
<gene>
    <name evidence="9" type="primary">LOC106150995</name>
</gene>
<organism evidence="8 9">
    <name type="scientific">Lingula anatina</name>
    <name type="common">Brachiopod</name>
    <name type="synonym">Lingula unguis</name>
    <dbReference type="NCBI Taxonomy" id="7574"/>
    <lineage>
        <taxon>Eukaryota</taxon>
        <taxon>Metazoa</taxon>
        <taxon>Spiralia</taxon>
        <taxon>Lophotrochozoa</taxon>
        <taxon>Brachiopoda</taxon>
        <taxon>Linguliformea</taxon>
        <taxon>Lingulata</taxon>
        <taxon>Lingulida</taxon>
        <taxon>Linguloidea</taxon>
        <taxon>Lingulidae</taxon>
        <taxon>Lingula</taxon>
    </lineage>
</organism>
<protein>
    <submittedName>
        <fullName evidence="9">Solute carrier family 13 member 5-like</fullName>
    </submittedName>
</protein>
<feature type="transmembrane region" description="Helical" evidence="7">
    <location>
        <begin position="481"/>
        <end position="514"/>
    </location>
</feature>
<feature type="transmembrane region" description="Helical" evidence="7">
    <location>
        <begin position="353"/>
        <end position="372"/>
    </location>
</feature>
<dbReference type="PANTHER" id="PTHR10283">
    <property type="entry name" value="SOLUTE CARRIER FAMILY 13 MEMBER"/>
    <property type="match status" value="1"/>
</dbReference>
<comment type="subcellular location">
    <subcellularLocation>
        <location evidence="1">Membrane</location>
        <topology evidence="1">Multi-pass membrane protein</topology>
    </subcellularLocation>
</comment>
<evidence type="ECO:0000256" key="7">
    <source>
        <dbReference type="SAM" id="Phobius"/>
    </source>
</evidence>
<name>A0A2R2MSV0_LINAN</name>
<dbReference type="PROSITE" id="PS01271">
    <property type="entry name" value="NA_SULFATE"/>
    <property type="match status" value="1"/>
</dbReference>
<feature type="transmembrane region" description="Helical" evidence="7">
    <location>
        <begin position="41"/>
        <end position="69"/>
    </location>
</feature>
<dbReference type="AlphaFoldDB" id="A0A2R2MSV0"/>
<sequence length="637" mass="69449">MKSCFSRLKELWAFKKTGIVIFTPLILLFIPVLYPSKEMKCAYGVLIIAIFWMTEVMPLAVTALLPLVLFPFMSVSTSKTLSYNYLKDTNMLFVGGLIVAVAVENWNLHKRIALRVLMMVGTKPKWLMFGFMSVTAFLSMWISNTATTAMMVPIVQAVLDELEESKKQELQQSFKNQGSELAGSMEEMVPLNPPPDPDGSDTVIASTNTLDVVVMPGNGFVSGMSSTNELAMTEAMKKSHEYFNNMCKGMLLCIAHAANIGGTATLTGTPPNLVIKGQVDTLYGSEAGINFSSWFVFAFPAMLLALAVAWVWLTGYFLGWRTMFNCCFKMKEEDSSAAGYTIKKAYDNLGPMSFAEIVVLVDFIALAVLWLTREPEFVTGWGDFFKDGDISYISDATSAIAMSVLLFVLPSKRPNFFCLRAKHDDSPPGPVPPILNWSTVQKKLPWNVVVLLGGGFALAQACNESGLSRMIGEAMRVFSGIPAVGIMLIMCIAVSVCTNVISNVATATIFLPILAELAVAIEVHPLYLMIPATITSSFAFMLPVATPPNAIVYSYGRLTMKDMMLSGMVLNIVCMGVIVLAINSWGMAFYHLDTMPEWARGKMTVTPNITANTTLGGAGVSVVGILSEANTTVPYTL</sequence>
<keyword evidence="5 7" id="KW-1133">Transmembrane helix</keyword>
<keyword evidence="4 7" id="KW-0812">Transmembrane</keyword>
<feature type="transmembrane region" description="Helical" evidence="7">
    <location>
        <begin position="526"/>
        <end position="545"/>
    </location>
</feature>
<evidence type="ECO:0000313" key="9">
    <source>
        <dbReference type="RefSeq" id="XP_023933336.1"/>
    </source>
</evidence>
<dbReference type="FunCoup" id="A0A2R2MSV0">
    <property type="interactions" value="251"/>
</dbReference>
<keyword evidence="3" id="KW-0813">Transport</keyword>
<accession>A0A2R2MSV0</accession>
<evidence type="ECO:0000256" key="3">
    <source>
        <dbReference type="ARBA" id="ARBA00022448"/>
    </source>
</evidence>
<dbReference type="GO" id="GO:0015141">
    <property type="term" value="F:succinate transmembrane transporter activity"/>
    <property type="evidence" value="ECO:0007669"/>
    <property type="project" value="UniProtKB-ARBA"/>
</dbReference>